<feature type="transmembrane region" description="Helical" evidence="1">
    <location>
        <begin position="51"/>
        <end position="73"/>
    </location>
</feature>
<accession>A0A1H7IXD9</accession>
<dbReference type="Proteomes" id="UP000183015">
    <property type="component" value="Unassembled WGS sequence"/>
</dbReference>
<keyword evidence="3" id="KW-1185">Reference proteome</keyword>
<keyword evidence="1" id="KW-0472">Membrane</keyword>
<reference evidence="3" key="1">
    <citation type="submission" date="2016-10" db="EMBL/GenBank/DDBJ databases">
        <authorList>
            <person name="Varghese N."/>
        </authorList>
    </citation>
    <scope>NUCLEOTIDE SEQUENCE [LARGE SCALE GENOMIC DNA]</scope>
    <source>
        <strain evidence="3">DSM 45096 / BCRC 16803 / CGMCC 4.1857 / CIP 109030 / JCM 12277 / KCTC 19219 / NBRC 100920 / 33214</strain>
    </source>
</reference>
<dbReference type="OrthoDB" id="3686068at2"/>
<keyword evidence="1" id="KW-1133">Transmembrane helix</keyword>
<evidence type="ECO:0000313" key="2">
    <source>
        <dbReference type="EMBL" id="SEK67203.1"/>
    </source>
</evidence>
<dbReference type="RefSeq" id="WP_042454267.1">
    <property type="nucleotide sequence ID" value="NZ_BBPN01000032.1"/>
</dbReference>
<proteinExistence type="predicted"/>
<gene>
    <name evidence="2" type="ORF">SAMN05414137_10360</name>
</gene>
<evidence type="ECO:0000313" key="3">
    <source>
        <dbReference type="Proteomes" id="UP000183015"/>
    </source>
</evidence>
<sequence length="421" mass="44436">MSAQTSSSQAPEADLPELSAALHQAAERALTPLLDTDHLVGRVRRKRRTRAVVAAGLAAVLLAVGALAAPHLLTAKPDPANRTHKPRLALADVTEARMISWFASTLPPGGRISGASGLGMGQKPPADQIDTGQYVANAVFVYDNGHSAGRLNVFVQRWDANGVTKMPPGCATGKTNPGYSCTQTDVAGGGRLSLVQGGIQVPMQSVPMVDLSACLMFRSGGQVCVGEMNQTDLSTFPTHRDVPLTLAQLRASVTAPIWQQILAAIPKQGKLVPKSPSIEKVMAGLLPAGYAHTPVVRAKTKWELGYGSVLTGPQGKGSVFEDSVYNGMKASDSLAEFHQTYPHAVKLPDGDWLGESRLSGESGRGVVWNQAAVIHGTLWITMVALNSVDVSGPPTLSSPVLTLDQLATIAENPVWRQAMWG</sequence>
<dbReference type="AlphaFoldDB" id="A0A1H7IXD9"/>
<dbReference type="EMBL" id="FOAZ01000003">
    <property type="protein sequence ID" value="SEK67203.1"/>
    <property type="molecule type" value="Genomic_DNA"/>
</dbReference>
<keyword evidence="1" id="KW-0812">Transmembrane</keyword>
<name>A0A1H7IXD9_STRJI</name>
<organism evidence="2 3">
    <name type="scientific">Streptacidiphilus jiangxiensis</name>
    <dbReference type="NCBI Taxonomy" id="235985"/>
    <lineage>
        <taxon>Bacteria</taxon>
        <taxon>Bacillati</taxon>
        <taxon>Actinomycetota</taxon>
        <taxon>Actinomycetes</taxon>
        <taxon>Kitasatosporales</taxon>
        <taxon>Streptomycetaceae</taxon>
        <taxon>Streptacidiphilus</taxon>
    </lineage>
</organism>
<evidence type="ECO:0000256" key="1">
    <source>
        <dbReference type="SAM" id="Phobius"/>
    </source>
</evidence>
<protein>
    <submittedName>
        <fullName evidence="2">Uncharacterized protein</fullName>
    </submittedName>
</protein>
<dbReference type="STRING" id="235985.SAMN05414137_10360"/>